<dbReference type="Proteomes" id="UP000185739">
    <property type="component" value="Chromosome"/>
</dbReference>
<name>A0A1L6FGA0_9RHOO</name>
<reference evidence="1 2" key="1">
    <citation type="submission" date="2016-12" db="EMBL/GenBank/DDBJ databases">
        <title>Complete genome sequence of Thauera chlorobenzoica, a Betaproteobacterium degrading haloaromatics anaerobically to CO2 and halides.</title>
        <authorList>
            <person name="Goris T."/>
            <person name="Mergelsberg M."/>
            <person name="Boll M."/>
        </authorList>
    </citation>
    <scope>NUCLEOTIDE SEQUENCE [LARGE SCALE GENOMIC DNA]</scope>
    <source>
        <strain evidence="1 2">3CB1</strain>
    </source>
</reference>
<dbReference type="STRING" id="96773.Tchl_2837"/>
<evidence type="ECO:0000313" key="1">
    <source>
        <dbReference type="EMBL" id="APR05660.1"/>
    </source>
</evidence>
<gene>
    <name evidence="1" type="ORF">Tchl_2837</name>
</gene>
<protein>
    <recommendedName>
        <fullName evidence="3">Phage protein</fullName>
    </recommendedName>
</protein>
<evidence type="ECO:0008006" key="3">
    <source>
        <dbReference type="Google" id="ProtNLM"/>
    </source>
</evidence>
<dbReference type="RefSeq" id="WP_232311597.1">
    <property type="nucleotide sequence ID" value="NZ_CP018839.1"/>
</dbReference>
<proteinExistence type="predicted"/>
<dbReference type="AlphaFoldDB" id="A0A1L6FGA0"/>
<evidence type="ECO:0000313" key="2">
    <source>
        <dbReference type="Proteomes" id="UP000185739"/>
    </source>
</evidence>
<sequence length="263" mass="30168">MKSDIDQVIGRLAKEAPRAVEIATQRALLHAAREVKDAEVREMGRVFDRPTRWTLNSFQVKLDKAEMQARVEIKDGYWYRADNYLQTQIEGASRRRQKAFEKALQAVGVLPAGWVAVPGERAKLDAYGNHSPGEIRQILSWFDAAERVAGSTQNMGVKGRDRRRKGTKKRAGWEYFLVRAGDRRSFVRSEQSSRGSTHKMQPGIYRRTNYALGSRIEPVMIFVKSASYERRFDFYGVAKRTIEREFRPRIEAALQAELDKVTA</sequence>
<accession>A0A1L6FGA0</accession>
<dbReference type="KEGG" id="tcl:Tchl_2837"/>
<dbReference type="EMBL" id="CP018839">
    <property type="protein sequence ID" value="APR05660.1"/>
    <property type="molecule type" value="Genomic_DNA"/>
</dbReference>
<organism evidence="1 2">
    <name type="scientific">Thauera chlorobenzoica</name>
    <dbReference type="NCBI Taxonomy" id="96773"/>
    <lineage>
        <taxon>Bacteria</taxon>
        <taxon>Pseudomonadati</taxon>
        <taxon>Pseudomonadota</taxon>
        <taxon>Betaproteobacteria</taxon>
        <taxon>Rhodocyclales</taxon>
        <taxon>Zoogloeaceae</taxon>
        <taxon>Thauera</taxon>
    </lineage>
</organism>
<keyword evidence="2" id="KW-1185">Reference proteome</keyword>